<accession>A0A2T0K3D5</accession>
<reference evidence="1 2" key="1">
    <citation type="submission" date="2018-03" db="EMBL/GenBank/DDBJ databases">
        <title>Genomic Encyclopedia of Archaeal and Bacterial Type Strains, Phase II (KMG-II): from individual species to whole genera.</title>
        <authorList>
            <person name="Goeker M."/>
        </authorList>
    </citation>
    <scope>NUCLEOTIDE SEQUENCE [LARGE SCALE GENOMIC DNA]</scope>
    <source>
        <strain evidence="1 2">DSM 43146</strain>
    </source>
</reference>
<name>A0A2T0K3D5_9ACTN</name>
<proteinExistence type="predicted"/>
<organism evidence="1 2">
    <name type="scientific">Actinoplanes italicus</name>
    <dbReference type="NCBI Taxonomy" id="113567"/>
    <lineage>
        <taxon>Bacteria</taxon>
        <taxon>Bacillati</taxon>
        <taxon>Actinomycetota</taxon>
        <taxon>Actinomycetes</taxon>
        <taxon>Micromonosporales</taxon>
        <taxon>Micromonosporaceae</taxon>
        <taxon>Actinoplanes</taxon>
    </lineage>
</organism>
<dbReference type="EMBL" id="PVMZ01000016">
    <property type="protein sequence ID" value="PRX17373.1"/>
    <property type="molecule type" value="Genomic_DNA"/>
</dbReference>
<sequence length="243" mass="25677">MAASRAWKGALVRRPALRDLGWAGGWDFAVVRLSGCCRRCGRVSGAVGFRVRSGFGCGRVSGAVGFRCGRALGAVGFRMPSGARWRFPCARDVVGGDGKSARCGSVDAHGCHGDDRSTRCRCVCSCRGVCANRYAVSASRPLRVLLPLRASAAACSGRWVRRLPRAPAVGCVGCRVRRPLCVRRLPRASAALCAPAAACVGCRVRRPLCVRRSLRSPGAPDAGTAPWLPDSVAEVRSAGGWLR</sequence>
<evidence type="ECO:0000313" key="1">
    <source>
        <dbReference type="EMBL" id="PRX17373.1"/>
    </source>
</evidence>
<evidence type="ECO:0000313" key="2">
    <source>
        <dbReference type="Proteomes" id="UP000239415"/>
    </source>
</evidence>
<dbReference type="AlphaFoldDB" id="A0A2T0K3D5"/>
<comment type="caution">
    <text evidence="1">The sequence shown here is derived from an EMBL/GenBank/DDBJ whole genome shotgun (WGS) entry which is preliminary data.</text>
</comment>
<protein>
    <submittedName>
        <fullName evidence="1">Uncharacterized protein</fullName>
    </submittedName>
</protein>
<keyword evidence="2" id="KW-1185">Reference proteome</keyword>
<gene>
    <name evidence="1" type="ORF">CLV67_116149</name>
</gene>
<dbReference type="Proteomes" id="UP000239415">
    <property type="component" value="Unassembled WGS sequence"/>
</dbReference>